<reference evidence="1 2" key="1">
    <citation type="journal article" date="2019" name="Environ. Microbiol.">
        <title>Species interactions and distinct microbial communities in high Arctic permafrost affected cryosols are associated with the CH4 and CO2 gas fluxes.</title>
        <authorList>
            <person name="Altshuler I."/>
            <person name="Hamel J."/>
            <person name="Turney S."/>
            <person name="Magnuson E."/>
            <person name="Levesque R."/>
            <person name="Greer C."/>
            <person name="Whyte L.G."/>
        </authorList>
    </citation>
    <scope>NUCLEOTIDE SEQUENCE [LARGE SCALE GENOMIC DNA]</scope>
    <source>
        <strain evidence="1 2">E4</strain>
    </source>
</reference>
<proteinExistence type="predicted"/>
<accession>A0A502G7B3</accession>
<name>A0A502G7B3_9GAMM</name>
<evidence type="ECO:0000313" key="2">
    <source>
        <dbReference type="Proteomes" id="UP000317663"/>
    </source>
</evidence>
<dbReference type="EMBL" id="RCZD01000012">
    <property type="protein sequence ID" value="TPG57885.1"/>
    <property type="molecule type" value="Genomic_DNA"/>
</dbReference>
<dbReference type="Proteomes" id="UP000317663">
    <property type="component" value="Unassembled WGS sequence"/>
</dbReference>
<comment type="caution">
    <text evidence="1">The sequence shown here is derived from an EMBL/GenBank/DDBJ whole genome shotgun (WGS) entry which is preliminary data.</text>
</comment>
<keyword evidence="2" id="KW-1185">Reference proteome</keyword>
<evidence type="ECO:0008006" key="3">
    <source>
        <dbReference type="Google" id="ProtNLM"/>
    </source>
</evidence>
<dbReference type="OrthoDB" id="6505114at2"/>
<sequence>MFQNYNLQQPAGSNSCGAYALSALINARNLGNPANTPLGNTTYNAVIHIQNGLAGYPAAFTNAAPLSLPSTLVSLGIQSGFNDGVQVMVTPDLPGALLPLIAPQRARIGNTATVIDSAAQLQGMVQAAGYYLALVAGGTHWVALGRDAHGFYMYDPATGQHGIPTGLVGNALTFNAQNYVFAGILICF</sequence>
<dbReference type="AlphaFoldDB" id="A0A502G7B3"/>
<gene>
    <name evidence="1" type="ORF">EAH77_19640</name>
</gene>
<dbReference type="RefSeq" id="WP_140474489.1">
    <property type="nucleotide sequence ID" value="NZ_RCZD01000012.1"/>
</dbReference>
<evidence type="ECO:0000313" key="1">
    <source>
        <dbReference type="EMBL" id="TPG57885.1"/>
    </source>
</evidence>
<protein>
    <recommendedName>
        <fullName evidence="3">Peptidase C39-like domain-containing protein</fullName>
    </recommendedName>
</protein>
<organism evidence="1 2">
    <name type="scientific">Ewingella americana</name>
    <dbReference type="NCBI Taxonomy" id="41202"/>
    <lineage>
        <taxon>Bacteria</taxon>
        <taxon>Pseudomonadati</taxon>
        <taxon>Pseudomonadota</taxon>
        <taxon>Gammaproteobacteria</taxon>
        <taxon>Enterobacterales</taxon>
        <taxon>Yersiniaceae</taxon>
        <taxon>Ewingella</taxon>
    </lineage>
</organism>